<protein>
    <submittedName>
        <fullName evidence="4">CAZy families GH23 protein</fullName>
    </submittedName>
</protein>
<evidence type="ECO:0000256" key="1">
    <source>
        <dbReference type="ARBA" id="ARBA00022729"/>
    </source>
</evidence>
<feature type="region of interest" description="Disordered" evidence="2">
    <location>
        <begin position="89"/>
        <end position="110"/>
    </location>
</feature>
<dbReference type="InterPro" id="IPR008939">
    <property type="entry name" value="Lytic_TGlycosylase_superhlx_U"/>
</dbReference>
<name>A0A060BQ65_9BURK</name>
<dbReference type="Pfam" id="PF14718">
    <property type="entry name" value="SLT_L"/>
    <property type="match status" value="1"/>
</dbReference>
<dbReference type="EMBL" id="KF117831">
    <property type="protein sequence ID" value="AIA85089.1"/>
    <property type="molecule type" value="Genomic_DNA"/>
</dbReference>
<feature type="domain" description="Lytic transglycosylase superhelical linker" evidence="3">
    <location>
        <begin position="34"/>
        <end position="92"/>
    </location>
</feature>
<sequence>MVSTGQLAAEELGFVIEPPPAPAPVSAVELAEAAANPGLRRAVSLFHQGWRAEAVPEWNFTLRGMTDRQLLAAAELARQEHIYDRVVNTSERTRDQVDFPSASSRRSKAE</sequence>
<dbReference type="InterPro" id="IPR012289">
    <property type="entry name" value="Lytic_TGlycosylase_superhlx_L"/>
</dbReference>
<evidence type="ECO:0000259" key="3">
    <source>
        <dbReference type="Pfam" id="PF14718"/>
    </source>
</evidence>
<evidence type="ECO:0000313" key="4">
    <source>
        <dbReference type="EMBL" id="AIA85089.1"/>
    </source>
</evidence>
<evidence type="ECO:0000256" key="2">
    <source>
        <dbReference type="SAM" id="MobiDB-lite"/>
    </source>
</evidence>
<dbReference type="Gene3D" id="1.10.1240.20">
    <property type="entry name" value="Lytic transglycosylase, superhelical linker domain"/>
    <property type="match status" value="1"/>
</dbReference>
<dbReference type="SUPFAM" id="SSF48435">
    <property type="entry name" value="Bacterial muramidases"/>
    <property type="match status" value="1"/>
</dbReference>
<dbReference type="GO" id="GO:0042597">
    <property type="term" value="C:periplasmic space"/>
    <property type="evidence" value="ECO:0007669"/>
    <property type="project" value="InterPro"/>
</dbReference>
<dbReference type="InterPro" id="IPR037061">
    <property type="entry name" value="Lytic_TGlycoase_superhlx_L_sf"/>
</dbReference>
<keyword evidence="1" id="KW-0732">Signal</keyword>
<accession>A0A060BQ65</accession>
<organism evidence="4">
    <name type="scientific">uncultured Achromobacter sp</name>
    <dbReference type="NCBI Taxonomy" id="182690"/>
    <lineage>
        <taxon>Bacteria</taxon>
        <taxon>Pseudomonadati</taxon>
        <taxon>Pseudomonadota</taxon>
        <taxon>Betaproteobacteria</taxon>
        <taxon>Burkholderiales</taxon>
        <taxon>Alcaligenaceae</taxon>
        <taxon>Achromobacter</taxon>
        <taxon>environmental samples</taxon>
    </lineage>
</organism>
<dbReference type="AlphaFoldDB" id="A0A060BQ65"/>
<proteinExistence type="predicted"/>
<reference evidence="4" key="1">
    <citation type="journal article" date="2013" name="Environ. Microbiol.">
        <title>Seasonally variable intestinal metagenomes of the red palm weevil (Rhynchophorus ferrugineus).</title>
        <authorList>
            <person name="Jia S."/>
            <person name="Zhang X."/>
            <person name="Zhang G."/>
            <person name="Yin A."/>
            <person name="Zhang S."/>
            <person name="Li F."/>
            <person name="Wang L."/>
            <person name="Zhao D."/>
            <person name="Yun Q."/>
            <person name="Tala"/>
            <person name="Wang J."/>
            <person name="Sun G."/>
            <person name="Baabdullah M."/>
            <person name="Yu X."/>
            <person name="Hu S."/>
            <person name="Al-Mssallem I.S."/>
            <person name="Yu J."/>
        </authorList>
    </citation>
    <scope>NUCLEOTIDE SEQUENCE</scope>
</reference>
<dbReference type="GO" id="GO:0004553">
    <property type="term" value="F:hydrolase activity, hydrolyzing O-glycosyl compounds"/>
    <property type="evidence" value="ECO:0007669"/>
    <property type="project" value="InterPro"/>
</dbReference>